<dbReference type="OrthoDB" id="2018221at2759"/>
<dbReference type="Proteomes" id="UP001141806">
    <property type="component" value="Unassembled WGS sequence"/>
</dbReference>
<sequence length="217" mass="23760">MMASTLLALPSSSCFGSFPNLSSNHLRLTIPTFPANCSGSLQVLAFSSAKYIYHLKLEHISRASSDGIPSELIEDSKFVPLNADDPIYGPPALLLLGFEVEETHKIWQLLKELDGEFLKVIHCTEEMISRPLWEAMHTQQSNLEAIKIAKSLPRVCILSGLSGEEMMMFIDTFPETGLEPAVFAALVPNSAGKPLQEVMEEIIGDHETMSAKQSGAV</sequence>
<evidence type="ECO:0000313" key="1">
    <source>
        <dbReference type="EMBL" id="KAJ4969943.1"/>
    </source>
</evidence>
<keyword evidence="2" id="KW-1185">Reference proteome</keyword>
<dbReference type="Pfam" id="PF12646">
    <property type="entry name" value="DUF3783"/>
    <property type="match status" value="1"/>
</dbReference>
<proteinExistence type="predicted"/>
<reference evidence="1" key="1">
    <citation type="journal article" date="2023" name="Plant J.">
        <title>The genome of the king protea, Protea cynaroides.</title>
        <authorList>
            <person name="Chang J."/>
            <person name="Duong T.A."/>
            <person name="Schoeman C."/>
            <person name="Ma X."/>
            <person name="Roodt D."/>
            <person name="Barker N."/>
            <person name="Li Z."/>
            <person name="Van de Peer Y."/>
            <person name="Mizrachi E."/>
        </authorList>
    </citation>
    <scope>NUCLEOTIDE SEQUENCE</scope>
    <source>
        <tissue evidence="1">Young leaves</tissue>
    </source>
</reference>
<dbReference type="InterPro" id="IPR016621">
    <property type="entry name" value="UCP014543"/>
</dbReference>
<dbReference type="AlphaFoldDB" id="A0A9Q0QS78"/>
<dbReference type="PANTHER" id="PTHR35732">
    <property type="entry name" value="OS10G0545100 PROTEIN"/>
    <property type="match status" value="1"/>
</dbReference>
<dbReference type="EMBL" id="JAMYWD010000005">
    <property type="protein sequence ID" value="KAJ4969943.1"/>
    <property type="molecule type" value="Genomic_DNA"/>
</dbReference>
<evidence type="ECO:0000313" key="2">
    <source>
        <dbReference type="Proteomes" id="UP001141806"/>
    </source>
</evidence>
<gene>
    <name evidence="1" type="ORF">NE237_003042</name>
</gene>
<organism evidence="1 2">
    <name type="scientific">Protea cynaroides</name>
    <dbReference type="NCBI Taxonomy" id="273540"/>
    <lineage>
        <taxon>Eukaryota</taxon>
        <taxon>Viridiplantae</taxon>
        <taxon>Streptophyta</taxon>
        <taxon>Embryophyta</taxon>
        <taxon>Tracheophyta</taxon>
        <taxon>Spermatophyta</taxon>
        <taxon>Magnoliopsida</taxon>
        <taxon>Proteales</taxon>
        <taxon>Proteaceae</taxon>
        <taxon>Protea</taxon>
    </lineage>
</organism>
<name>A0A9Q0QS78_9MAGN</name>
<comment type="caution">
    <text evidence="1">The sequence shown here is derived from an EMBL/GenBank/DDBJ whole genome shotgun (WGS) entry which is preliminary data.</text>
</comment>
<protein>
    <submittedName>
        <fullName evidence="1">Uncharacterized protein</fullName>
    </submittedName>
</protein>
<dbReference type="PANTHER" id="PTHR35732:SF1">
    <property type="entry name" value="OS10G0545100 PROTEIN"/>
    <property type="match status" value="1"/>
</dbReference>
<accession>A0A9Q0QS78</accession>